<dbReference type="AlphaFoldDB" id="A0A3G3K5N4"/>
<gene>
    <name evidence="2" type="ORF">EAV92_21160</name>
</gene>
<feature type="transmembrane region" description="Helical" evidence="1">
    <location>
        <begin position="82"/>
        <end position="103"/>
    </location>
</feature>
<dbReference type="KEGG" id="coh:EAV92_21160"/>
<keyword evidence="1" id="KW-0812">Transmembrane</keyword>
<keyword evidence="1" id="KW-0472">Membrane</keyword>
<evidence type="ECO:0000313" key="3">
    <source>
        <dbReference type="Proteomes" id="UP000269097"/>
    </source>
</evidence>
<evidence type="ECO:0000313" key="2">
    <source>
        <dbReference type="EMBL" id="AYQ75764.1"/>
    </source>
</evidence>
<protein>
    <submittedName>
        <fullName evidence="2">DUF2568 domain-containing protein</fullName>
    </submittedName>
</protein>
<dbReference type="Pfam" id="PF10823">
    <property type="entry name" value="DUF2568"/>
    <property type="match status" value="1"/>
</dbReference>
<dbReference type="EMBL" id="CP033433">
    <property type="protein sequence ID" value="AYQ75764.1"/>
    <property type="molecule type" value="Genomic_DNA"/>
</dbReference>
<reference evidence="2 3" key="1">
    <citation type="submission" date="2018-10" db="EMBL/GenBank/DDBJ databases">
        <title>Genome Sequence of Cohnella sp.</title>
        <authorList>
            <person name="Srinivasan S."/>
            <person name="Kim M.K."/>
        </authorList>
    </citation>
    <scope>NUCLEOTIDE SEQUENCE [LARGE SCALE GENOMIC DNA]</scope>
    <source>
        <strain evidence="2 3">18JY8-7</strain>
    </source>
</reference>
<organism evidence="2 3">
    <name type="scientific">Cohnella candidum</name>
    <dbReference type="NCBI Taxonomy" id="2674991"/>
    <lineage>
        <taxon>Bacteria</taxon>
        <taxon>Bacillati</taxon>
        <taxon>Bacillota</taxon>
        <taxon>Bacilli</taxon>
        <taxon>Bacillales</taxon>
        <taxon>Paenibacillaceae</taxon>
        <taxon>Cohnella</taxon>
    </lineage>
</organism>
<accession>A0A3G3K5N4</accession>
<keyword evidence="1" id="KW-1133">Transmembrane helix</keyword>
<sequence length="112" mass="11921">MFTLACMFLLELASLAAFARWGHRFGLWAAIGIPVLVLVVWSLFLAPKASIPVFFPPVREVLKLVVFAAASAALYASGLSGWAVAMLAVSVIVVALIFSLGLVSEMPDDIAK</sequence>
<name>A0A3G3K5N4_9BACL</name>
<dbReference type="Proteomes" id="UP000269097">
    <property type="component" value="Chromosome"/>
</dbReference>
<feature type="transmembrane region" description="Helical" evidence="1">
    <location>
        <begin position="25"/>
        <end position="46"/>
    </location>
</feature>
<dbReference type="InterPro" id="IPR021214">
    <property type="entry name" value="DUF2568"/>
</dbReference>
<keyword evidence="3" id="KW-1185">Reference proteome</keyword>
<proteinExistence type="predicted"/>
<evidence type="ECO:0000256" key="1">
    <source>
        <dbReference type="SAM" id="Phobius"/>
    </source>
</evidence>